<keyword evidence="4" id="KW-0804">Transcription</keyword>
<dbReference type="GO" id="GO:0003677">
    <property type="term" value="F:DNA binding"/>
    <property type="evidence" value="ECO:0007669"/>
    <property type="project" value="UniProtKB-KW"/>
</dbReference>
<protein>
    <recommendedName>
        <fullName evidence="7">TF-B3 domain-containing protein</fullName>
    </recommendedName>
</protein>
<reference evidence="8" key="1">
    <citation type="submission" date="2013-07" db="EMBL/GenBank/DDBJ databases">
        <title>The genome of Eucalyptus grandis.</title>
        <authorList>
            <person name="Schmutz J."/>
            <person name="Hayes R."/>
            <person name="Myburg A."/>
            <person name="Tuskan G."/>
            <person name="Grattapaglia D."/>
            <person name="Rokhsar D.S."/>
        </authorList>
    </citation>
    <scope>NUCLEOTIDE SEQUENCE</scope>
    <source>
        <tissue evidence="8">Leaf extractions</tissue>
    </source>
</reference>
<evidence type="ECO:0000256" key="3">
    <source>
        <dbReference type="ARBA" id="ARBA00023125"/>
    </source>
</evidence>
<dbReference type="PANTHER" id="PTHR31674:SF25">
    <property type="entry name" value="B3 DOMAIN-CONTAINING TRANSCRIPTION FACTOR VRN1-LIKE"/>
    <property type="match status" value="1"/>
</dbReference>
<feature type="domain" description="TF-B3" evidence="7">
    <location>
        <begin position="30"/>
        <end position="124"/>
    </location>
</feature>
<comment type="subcellular location">
    <subcellularLocation>
        <location evidence="1">Nucleus</location>
    </subcellularLocation>
</comment>
<feature type="compositionally biased region" description="Basic residues" evidence="6">
    <location>
        <begin position="1"/>
        <end position="11"/>
    </location>
</feature>
<dbReference type="EMBL" id="KK198756">
    <property type="protein sequence ID" value="KCW75883.1"/>
    <property type="molecule type" value="Genomic_DNA"/>
</dbReference>
<evidence type="ECO:0000256" key="6">
    <source>
        <dbReference type="SAM" id="MobiDB-lite"/>
    </source>
</evidence>
<dbReference type="SUPFAM" id="SSF101936">
    <property type="entry name" value="DNA-binding pseudobarrel domain"/>
    <property type="match status" value="3"/>
</dbReference>
<dbReference type="InterPro" id="IPR039218">
    <property type="entry name" value="REM_fam"/>
</dbReference>
<proteinExistence type="predicted"/>
<dbReference type="eggNOG" id="ENOG502S27N">
    <property type="taxonomic scope" value="Eukaryota"/>
</dbReference>
<dbReference type="Pfam" id="PF02362">
    <property type="entry name" value="B3"/>
    <property type="match status" value="3"/>
</dbReference>
<keyword evidence="2" id="KW-0805">Transcription regulation</keyword>
<feature type="domain" description="TF-B3" evidence="7">
    <location>
        <begin position="197"/>
        <end position="291"/>
    </location>
</feature>
<dbReference type="InterPro" id="IPR003340">
    <property type="entry name" value="B3_DNA-bd"/>
</dbReference>
<evidence type="ECO:0000256" key="4">
    <source>
        <dbReference type="ARBA" id="ARBA00023163"/>
    </source>
</evidence>
<dbReference type="FunCoup" id="A0A059CBR1">
    <property type="interactions" value="482"/>
</dbReference>
<evidence type="ECO:0000256" key="5">
    <source>
        <dbReference type="ARBA" id="ARBA00023242"/>
    </source>
</evidence>
<dbReference type="PANTHER" id="PTHR31674">
    <property type="entry name" value="B3 DOMAIN-CONTAINING PROTEIN REM-LIKE 3-RELATED"/>
    <property type="match status" value="1"/>
</dbReference>
<keyword evidence="3" id="KW-0238">DNA-binding</keyword>
<accession>A0A059CBR1</accession>
<dbReference type="CDD" id="cd10017">
    <property type="entry name" value="B3_DNA"/>
    <property type="match status" value="3"/>
</dbReference>
<name>A0A059CBR1_EUCGR</name>
<dbReference type="SMART" id="SM01019">
    <property type="entry name" value="B3"/>
    <property type="match status" value="3"/>
</dbReference>
<feature type="domain" description="TF-B3" evidence="7">
    <location>
        <begin position="346"/>
        <end position="442"/>
    </location>
</feature>
<dbReference type="InterPro" id="IPR015300">
    <property type="entry name" value="DNA-bd_pseudobarrel_sf"/>
</dbReference>
<sequence length="450" mass="51556">MGRRSRHRRRREGGGAEPEMDPGSPPSSPHFFKIVLSRALESGKLGIPKSFLRRYGKDLSGLVLLKVPGGSTWPVKLEKSDDGKVWLWKGWRGFMEHYSIGHGHLLVFKYEGDSVFHVIIFDKSASEIDYPSSIESDMSSPEEEFLSRKEEDVVEIKDSEGSVPCSQPSSYRSSREYGVPSHLAAFELASEFKSDHPFFKVVIQPTYVRKSLTIPREFFIKHVQKNKQIATLRYSDRSWQVKLRTHEHTACLSTGWSSFARENDLLVGDCCVFELIDRDDIVFRVSIFRSDGVSPAAAARRRRRQIQTEQSQCQEHPSESAFHTSPCLSPVIAHERACEFESEYPFCNVVILPYQIERQTVTIPWQFIKTYIQKDHQMVNVVYLGRSFEVKLLVYRHLHIAILGIGWSALAREAHLREGDVCMFELLDRDNIVLRVSVFSSANKEVISIE</sequence>
<evidence type="ECO:0000259" key="7">
    <source>
        <dbReference type="PROSITE" id="PS50863"/>
    </source>
</evidence>
<dbReference type="AlphaFoldDB" id="A0A059CBR1"/>
<evidence type="ECO:0000256" key="2">
    <source>
        <dbReference type="ARBA" id="ARBA00023015"/>
    </source>
</evidence>
<evidence type="ECO:0000313" key="8">
    <source>
        <dbReference type="EMBL" id="KCW75883.1"/>
    </source>
</evidence>
<keyword evidence="5" id="KW-0539">Nucleus</keyword>
<dbReference type="InParanoid" id="A0A059CBR1"/>
<evidence type="ECO:0000256" key="1">
    <source>
        <dbReference type="ARBA" id="ARBA00004123"/>
    </source>
</evidence>
<dbReference type="STRING" id="71139.A0A059CBR1"/>
<gene>
    <name evidence="8" type="ORF">EUGRSUZ_D00268</name>
</gene>
<dbReference type="GO" id="GO:0005634">
    <property type="term" value="C:nucleus"/>
    <property type="evidence" value="ECO:0007669"/>
    <property type="project" value="UniProtKB-SubCell"/>
</dbReference>
<feature type="region of interest" description="Disordered" evidence="6">
    <location>
        <begin position="1"/>
        <end position="27"/>
    </location>
</feature>
<dbReference type="PROSITE" id="PS50863">
    <property type="entry name" value="B3"/>
    <property type="match status" value="3"/>
</dbReference>
<dbReference type="Gramene" id="KCW75883">
    <property type="protein sequence ID" value="KCW75883"/>
    <property type="gene ID" value="EUGRSUZ_D00268"/>
</dbReference>
<dbReference type="Gene3D" id="2.40.330.10">
    <property type="entry name" value="DNA-binding pseudobarrel domain"/>
    <property type="match status" value="3"/>
</dbReference>
<organism evidence="8">
    <name type="scientific">Eucalyptus grandis</name>
    <name type="common">Flooded gum</name>
    <dbReference type="NCBI Taxonomy" id="71139"/>
    <lineage>
        <taxon>Eukaryota</taxon>
        <taxon>Viridiplantae</taxon>
        <taxon>Streptophyta</taxon>
        <taxon>Embryophyta</taxon>
        <taxon>Tracheophyta</taxon>
        <taxon>Spermatophyta</taxon>
        <taxon>Magnoliopsida</taxon>
        <taxon>eudicotyledons</taxon>
        <taxon>Gunneridae</taxon>
        <taxon>Pentapetalae</taxon>
        <taxon>rosids</taxon>
        <taxon>malvids</taxon>
        <taxon>Myrtales</taxon>
        <taxon>Myrtaceae</taxon>
        <taxon>Myrtoideae</taxon>
        <taxon>Eucalypteae</taxon>
        <taxon>Eucalyptus</taxon>
    </lineage>
</organism>